<reference evidence="2" key="2">
    <citation type="submission" date="2022-01" db="EMBL/GenBank/DDBJ databases">
        <authorList>
            <person name="Yamashiro T."/>
            <person name="Shiraishi A."/>
            <person name="Satake H."/>
            <person name="Nakayama K."/>
        </authorList>
    </citation>
    <scope>NUCLEOTIDE SEQUENCE</scope>
</reference>
<reference evidence="2" key="1">
    <citation type="journal article" date="2022" name="Int. J. Mol. Sci.">
        <title>Draft Genome of Tanacetum Coccineum: Genomic Comparison of Closely Related Tanacetum-Family Plants.</title>
        <authorList>
            <person name="Yamashiro T."/>
            <person name="Shiraishi A."/>
            <person name="Nakayama K."/>
            <person name="Satake H."/>
        </authorList>
    </citation>
    <scope>NUCLEOTIDE SEQUENCE</scope>
</reference>
<dbReference type="Proteomes" id="UP001151760">
    <property type="component" value="Unassembled WGS sequence"/>
</dbReference>
<feature type="region of interest" description="Disordered" evidence="1">
    <location>
        <begin position="41"/>
        <end position="76"/>
    </location>
</feature>
<evidence type="ECO:0000313" key="3">
    <source>
        <dbReference type="Proteomes" id="UP001151760"/>
    </source>
</evidence>
<protein>
    <submittedName>
        <fullName evidence="2">Uncharacterized protein</fullName>
    </submittedName>
</protein>
<proteinExistence type="predicted"/>
<sequence length="139" mass="15155">MDSAASLRSCLASKIKSIDCTIKGKDGKPTKAFRNVSFEASKPDGCSRRPARYNGTKKPQSANISSTEVQGKNGMNDGINIMTLKNSFKSLMEANKVLDVQPNDVTQNPKYVVEDEDDDVEEVFVEDPRAGNGKHTDNA</sequence>
<organism evidence="2 3">
    <name type="scientific">Tanacetum coccineum</name>
    <dbReference type="NCBI Taxonomy" id="301880"/>
    <lineage>
        <taxon>Eukaryota</taxon>
        <taxon>Viridiplantae</taxon>
        <taxon>Streptophyta</taxon>
        <taxon>Embryophyta</taxon>
        <taxon>Tracheophyta</taxon>
        <taxon>Spermatophyta</taxon>
        <taxon>Magnoliopsida</taxon>
        <taxon>eudicotyledons</taxon>
        <taxon>Gunneridae</taxon>
        <taxon>Pentapetalae</taxon>
        <taxon>asterids</taxon>
        <taxon>campanulids</taxon>
        <taxon>Asterales</taxon>
        <taxon>Asteraceae</taxon>
        <taxon>Asteroideae</taxon>
        <taxon>Anthemideae</taxon>
        <taxon>Anthemidinae</taxon>
        <taxon>Tanacetum</taxon>
    </lineage>
</organism>
<accession>A0ABQ5B8Y7</accession>
<evidence type="ECO:0000256" key="1">
    <source>
        <dbReference type="SAM" id="MobiDB-lite"/>
    </source>
</evidence>
<dbReference type="EMBL" id="BQNB010013038">
    <property type="protein sequence ID" value="GJT11066.1"/>
    <property type="molecule type" value="Genomic_DNA"/>
</dbReference>
<feature type="compositionally biased region" description="Polar residues" evidence="1">
    <location>
        <begin position="57"/>
        <end position="70"/>
    </location>
</feature>
<name>A0ABQ5B8Y7_9ASTR</name>
<evidence type="ECO:0000313" key="2">
    <source>
        <dbReference type="EMBL" id="GJT11066.1"/>
    </source>
</evidence>
<gene>
    <name evidence="2" type="ORF">Tco_0858108</name>
</gene>
<comment type="caution">
    <text evidence="2">The sequence shown here is derived from an EMBL/GenBank/DDBJ whole genome shotgun (WGS) entry which is preliminary data.</text>
</comment>
<keyword evidence="3" id="KW-1185">Reference proteome</keyword>